<dbReference type="SUPFAM" id="SSF56349">
    <property type="entry name" value="DNA breaking-rejoining enzymes"/>
    <property type="match status" value="1"/>
</dbReference>
<evidence type="ECO:0008006" key="3">
    <source>
        <dbReference type="Google" id="ProtNLM"/>
    </source>
</evidence>
<sequence length="61" mass="6646">MPWQKVPEFIAGLRGTDKAGPMVKLLFEFLILTAVRSGEARGACWSEFDLEGRPGPSPRGA</sequence>
<dbReference type="EMBL" id="JBJLSN010000005">
    <property type="protein sequence ID" value="MFL7900501.1"/>
    <property type="molecule type" value="Genomic_DNA"/>
</dbReference>
<name>A0ABW8V2C6_9PROT</name>
<gene>
    <name evidence="1" type="ORF">ACJ41P_05150</name>
</gene>
<dbReference type="InterPro" id="IPR011010">
    <property type="entry name" value="DNA_brk_join_enz"/>
</dbReference>
<reference evidence="1 2" key="1">
    <citation type="submission" date="2024-11" db="EMBL/GenBank/DDBJ databases">
        <title>Draft genome sequences of two bacteria associated to sugarcane roots in Colombia.</title>
        <authorList>
            <person name="Pardo-Diaz S."/>
            <person name="Masmela-Mendoza J."/>
            <person name="Delgadillo-Duran P."/>
            <person name="Bautista E.J."/>
            <person name="Rojas-Tapias D.F."/>
        </authorList>
    </citation>
    <scope>NUCLEOTIDE SEQUENCE [LARGE SCALE GENOMIC DNA]</scope>
    <source>
        <strain evidence="1 2">Ap18</strain>
    </source>
</reference>
<keyword evidence="2" id="KW-1185">Reference proteome</keyword>
<dbReference type="RefSeq" id="WP_407823597.1">
    <property type="nucleotide sequence ID" value="NZ_JBJLSN010000005.1"/>
</dbReference>
<accession>A0ABW8V2C6</accession>
<protein>
    <recommendedName>
        <fullName evidence="3">Tyr recombinase domain-containing protein</fullName>
    </recommendedName>
</protein>
<evidence type="ECO:0000313" key="1">
    <source>
        <dbReference type="EMBL" id="MFL7900501.1"/>
    </source>
</evidence>
<organism evidence="1 2">
    <name type="scientific">Azospirillum argentinense</name>
    <dbReference type="NCBI Taxonomy" id="2970906"/>
    <lineage>
        <taxon>Bacteria</taxon>
        <taxon>Pseudomonadati</taxon>
        <taxon>Pseudomonadota</taxon>
        <taxon>Alphaproteobacteria</taxon>
        <taxon>Rhodospirillales</taxon>
        <taxon>Azospirillaceae</taxon>
        <taxon>Azospirillum</taxon>
    </lineage>
</organism>
<comment type="caution">
    <text evidence="1">The sequence shown here is derived from an EMBL/GenBank/DDBJ whole genome shotgun (WGS) entry which is preliminary data.</text>
</comment>
<evidence type="ECO:0000313" key="2">
    <source>
        <dbReference type="Proteomes" id="UP001628281"/>
    </source>
</evidence>
<dbReference type="Proteomes" id="UP001628281">
    <property type="component" value="Unassembled WGS sequence"/>
</dbReference>
<proteinExistence type="predicted"/>